<name>A0A8S5M5K7_9CAUD</name>
<reference evidence="1" key="1">
    <citation type="journal article" date="2021" name="Proc. Natl. Acad. Sci. U.S.A.">
        <title>A Catalog of Tens of Thousands of Viruses from Human Metagenomes Reveals Hidden Associations with Chronic Diseases.</title>
        <authorList>
            <person name="Tisza M.J."/>
            <person name="Buck C.B."/>
        </authorList>
    </citation>
    <scope>NUCLEOTIDE SEQUENCE</scope>
    <source>
        <strain evidence="1">CtEQg15</strain>
    </source>
</reference>
<dbReference type="EMBL" id="BK014822">
    <property type="protein sequence ID" value="DAD77299.1"/>
    <property type="molecule type" value="Genomic_DNA"/>
</dbReference>
<protein>
    <submittedName>
        <fullName evidence="1">Uncharacterized protein</fullName>
    </submittedName>
</protein>
<sequence>MAHKQTCEVHMESMKESINLIRTALNRVRVSGREDCYAIVAINNELDRMEKAVERATEGENG</sequence>
<organism evidence="1">
    <name type="scientific">Siphoviridae sp. ctEQg15</name>
    <dbReference type="NCBI Taxonomy" id="2826205"/>
    <lineage>
        <taxon>Viruses</taxon>
        <taxon>Duplodnaviria</taxon>
        <taxon>Heunggongvirae</taxon>
        <taxon>Uroviricota</taxon>
        <taxon>Caudoviricetes</taxon>
    </lineage>
</organism>
<accession>A0A8S5M5K7</accession>
<evidence type="ECO:0000313" key="1">
    <source>
        <dbReference type="EMBL" id="DAD77299.1"/>
    </source>
</evidence>
<proteinExistence type="predicted"/>